<dbReference type="Pfam" id="PF19029">
    <property type="entry name" value="DUF883_C"/>
    <property type="match status" value="1"/>
</dbReference>
<evidence type="ECO:0000256" key="7">
    <source>
        <dbReference type="ARBA" id="ARBA00023136"/>
    </source>
</evidence>
<feature type="domain" description="DUF883" evidence="8">
    <location>
        <begin position="16"/>
        <end position="64"/>
    </location>
</feature>
<sequence length="111" mass="12290">MNRKHQRAEMALHRERVSDSFHELLAGTEDLLRSTASYTGSEIESARARLRRQLADARESAGDWEGAARERARRATAYADEYVHEHAWKSVGVAALVGALLGCLLASGGRR</sequence>
<evidence type="ECO:0000313" key="10">
    <source>
        <dbReference type="EMBL" id="RPJ92222.1"/>
    </source>
</evidence>
<evidence type="ECO:0000256" key="5">
    <source>
        <dbReference type="ARBA" id="ARBA00022692"/>
    </source>
</evidence>
<reference evidence="10 11" key="1">
    <citation type="submission" date="2018-08" db="EMBL/GenBank/DDBJ databases">
        <title>Achromobacter xylosoxidans Genome sequencing and assembly.</title>
        <authorList>
            <person name="Wang R."/>
            <person name="Rensing C."/>
            <person name="Li Y."/>
        </authorList>
    </citation>
    <scope>NUCLEOTIDE SEQUENCE [LARGE SCALE GENOMIC DNA]</scope>
    <source>
        <strain evidence="10 11">GD003A</strain>
    </source>
</reference>
<dbReference type="Proteomes" id="UP000285324">
    <property type="component" value="Unassembled WGS sequence"/>
</dbReference>
<evidence type="ECO:0000259" key="9">
    <source>
        <dbReference type="Pfam" id="PF19029"/>
    </source>
</evidence>
<dbReference type="EMBL" id="QVXO01000009">
    <property type="protein sequence ID" value="RPJ92222.1"/>
    <property type="molecule type" value="Genomic_DNA"/>
</dbReference>
<comment type="subcellular location">
    <subcellularLocation>
        <location evidence="1">Cell inner membrane</location>
        <topology evidence="1">Single-pass membrane protein</topology>
    </subcellularLocation>
</comment>
<dbReference type="PANTHER" id="PTHR35893">
    <property type="entry name" value="INNER MEMBRANE PROTEIN-RELATED"/>
    <property type="match status" value="1"/>
</dbReference>
<evidence type="ECO:0000256" key="3">
    <source>
        <dbReference type="ARBA" id="ARBA00022475"/>
    </source>
</evidence>
<comment type="caution">
    <text evidence="10">The sequence shown here is derived from an EMBL/GenBank/DDBJ whole genome shotgun (WGS) entry which is preliminary data.</text>
</comment>
<proteinExistence type="inferred from homology"/>
<dbReference type="RefSeq" id="WP_059378525.1">
    <property type="nucleotide sequence ID" value="NZ_CP061008.1"/>
</dbReference>
<dbReference type="GO" id="GO:0043022">
    <property type="term" value="F:ribosome binding"/>
    <property type="evidence" value="ECO:0007669"/>
    <property type="project" value="InterPro"/>
</dbReference>
<keyword evidence="4" id="KW-0997">Cell inner membrane</keyword>
<keyword evidence="3" id="KW-1003">Cell membrane</keyword>
<feature type="domain" description="DUF883" evidence="9">
    <location>
        <begin position="79"/>
        <end position="106"/>
    </location>
</feature>
<organism evidence="10 11">
    <name type="scientific">Alcaligenes xylosoxydans xylosoxydans</name>
    <name type="common">Achromobacter xylosoxidans</name>
    <dbReference type="NCBI Taxonomy" id="85698"/>
    <lineage>
        <taxon>Bacteria</taxon>
        <taxon>Pseudomonadati</taxon>
        <taxon>Pseudomonadota</taxon>
        <taxon>Betaproteobacteria</taxon>
        <taxon>Burkholderiales</taxon>
        <taxon>Alcaligenaceae</taxon>
        <taxon>Achromobacter</taxon>
    </lineage>
</organism>
<evidence type="ECO:0000256" key="6">
    <source>
        <dbReference type="ARBA" id="ARBA00022989"/>
    </source>
</evidence>
<protein>
    <submittedName>
        <fullName evidence="10">DUF883 domain-containing protein</fullName>
    </submittedName>
</protein>
<dbReference type="GO" id="GO:0005886">
    <property type="term" value="C:plasma membrane"/>
    <property type="evidence" value="ECO:0007669"/>
    <property type="project" value="UniProtKB-SubCell"/>
</dbReference>
<dbReference type="AlphaFoldDB" id="A0A424WG26"/>
<keyword evidence="7" id="KW-0472">Membrane</keyword>
<evidence type="ECO:0000256" key="2">
    <source>
        <dbReference type="ARBA" id="ARBA00010423"/>
    </source>
</evidence>
<dbReference type="InterPro" id="IPR010279">
    <property type="entry name" value="YqjD/ElaB"/>
</dbReference>
<accession>A0A424WG26</accession>
<dbReference type="OrthoDB" id="8640387at2"/>
<evidence type="ECO:0000256" key="1">
    <source>
        <dbReference type="ARBA" id="ARBA00004377"/>
    </source>
</evidence>
<evidence type="ECO:0000256" key="4">
    <source>
        <dbReference type="ARBA" id="ARBA00022519"/>
    </source>
</evidence>
<comment type="similarity">
    <text evidence="2">Belongs to the ElaB/YgaM/YqjD family.</text>
</comment>
<dbReference type="InterPro" id="IPR043604">
    <property type="entry name" value="DUF883_N"/>
</dbReference>
<evidence type="ECO:0000313" key="11">
    <source>
        <dbReference type="Proteomes" id="UP000285324"/>
    </source>
</evidence>
<dbReference type="PANTHER" id="PTHR35893:SF3">
    <property type="entry name" value="INNER MEMBRANE PROTEIN"/>
    <property type="match status" value="1"/>
</dbReference>
<keyword evidence="6" id="KW-1133">Transmembrane helix</keyword>
<dbReference type="InterPro" id="IPR043605">
    <property type="entry name" value="DUF883_C"/>
</dbReference>
<gene>
    <name evidence="10" type="ORF">DY367_08300</name>
</gene>
<name>A0A424WG26_ALCXX</name>
<dbReference type="Pfam" id="PF05957">
    <property type="entry name" value="DUF883"/>
    <property type="match status" value="1"/>
</dbReference>
<evidence type="ECO:0000259" key="8">
    <source>
        <dbReference type="Pfam" id="PF05957"/>
    </source>
</evidence>
<keyword evidence="5" id="KW-0812">Transmembrane</keyword>